<sequence length="236" mass="24859">MVKPHEGLRIIVTGAGSGIGRASADALAAAGARVIGFDLHPAEQSSWPTIITNVTDENAVVNGMEVAVDQLGGLDAIVNCAGICVETPLDSFDIDTFERMAAINVRGPILMAREALRHFGESGRIVNIASELAYLGRAGFSGYAATKGAILTLTRSWARELGPRVQVNAVAPGPVDTPLLDFENMSEELKRLEISNPSARIGRPAEVAQAVLFLISRHTTFITGQCISVDGGAAMH</sequence>
<dbReference type="PROSITE" id="PS00061">
    <property type="entry name" value="ADH_SHORT"/>
    <property type="match status" value="1"/>
</dbReference>
<protein>
    <submittedName>
        <fullName evidence="3">SDR family oxidoreductase</fullName>
    </submittedName>
</protein>
<dbReference type="KEGG" id="apra:G3A50_18230"/>
<dbReference type="PANTHER" id="PTHR24321">
    <property type="entry name" value="DEHYDROGENASES, SHORT CHAIN"/>
    <property type="match status" value="1"/>
</dbReference>
<evidence type="ECO:0000313" key="4">
    <source>
        <dbReference type="Proteomes" id="UP000464751"/>
    </source>
</evidence>
<dbReference type="Gene3D" id="3.40.50.720">
    <property type="entry name" value="NAD(P)-binding Rossmann-like Domain"/>
    <property type="match status" value="1"/>
</dbReference>
<comment type="similarity">
    <text evidence="1">Belongs to the short-chain dehydrogenases/reductases (SDR) family.</text>
</comment>
<dbReference type="Proteomes" id="UP000464751">
    <property type="component" value="Chromosome"/>
</dbReference>
<accession>A0A6P1YRL1</accession>
<keyword evidence="2" id="KW-0560">Oxidoreductase</keyword>
<dbReference type="PRINTS" id="PR00080">
    <property type="entry name" value="SDRFAMILY"/>
</dbReference>
<dbReference type="PRINTS" id="PR00081">
    <property type="entry name" value="GDHRDH"/>
</dbReference>
<dbReference type="InterPro" id="IPR020904">
    <property type="entry name" value="Sc_DH/Rdtase_CS"/>
</dbReference>
<name>A0A6P1YRL1_9HYPH</name>
<evidence type="ECO:0000256" key="2">
    <source>
        <dbReference type="ARBA" id="ARBA00023002"/>
    </source>
</evidence>
<dbReference type="InterPro" id="IPR002347">
    <property type="entry name" value="SDR_fam"/>
</dbReference>
<dbReference type="PANTHER" id="PTHR24321:SF8">
    <property type="entry name" value="ESTRADIOL 17-BETA-DEHYDROGENASE 8-RELATED"/>
    <property type="match status" value="1"/>
</dbReference>
<dbReference type="InterPro" id="IPR036291">
    <property type="entry name" value="NAD(P)-bd_dom_sf"/>
</dbReference>
<organism evidence="3 4">
    <name type="scientific">Ancylobacter pratisalsi</name>
    <dbReference type="NCBI Taxonomy" id="1745854"/>
    <lineage>
        <taxon>Bacteria</taxon>
        <taxon>Pseudomonadati</taxon>
        <taxon>Pseudomonadota</taxon>
        <taxon>Alphaproteobacteria</taxon>
        <taxon>Hyphomicrobiales</taxon>
        <taxon>Xanthobacteraceae</taxon>
        <taxon>Ancylobacter</taxon>
    </lineage>
</organism>
<dbReference type="SUPFAM" id="SSF51735">
    <property type="entry name" value="NAD(P)-binding Rossmann-fold domains"/>
    <property type="match status" value="1"/>
</dbReference>
<gene>
    <name evidence="3" type="ORF">G3A50_18230</name>
</gene>
<proteinExistence type="inferred from homology"/>
<reference evidence="3 4" key="1">
    <citation type="submission" date="2020-02" db="EMBL/GenBank/DDBJ databases">
        <authorList>
            <person name="Li G."/>
        </authorList>
    </citation>
    <scope>NUCLEOTIDE SEQUENCE [LARGE SCALE GENOMIC DNA]</scope>
    <source>
        <strain evidence="3 4">DSM 102029</strain>
    </source>
</reference>
<evidence type="ECO:0000313" key="3">
    <source>
        <dbReference type="EMBL" id="QIB35431.1"/>
    </source>
</evidence>
<dbReference type="FunFam" id="3.40.50.720:FF:000084">
    <property type="entry name" value="Short-chain dehydrogenase reductase"/>
    <property type="match status" value="1"/>
</dbReference>
<keyword evidence="4" id="KW-1185">Reference proteome</keyword>
<evidence type="ECO:0000256" key="1">
    <source>
        <dbReference type="ARBA" id="ARBA00006484"/>
    </source>
</evidence>
<dbReference type="GO" id="GO:0016491">
    <property type="term" value="F:oxidoreductase activity"/>
    <property type="evidence" value="ECO:0007669"/>
    <property type="project" value="UniProtKB-KW"/>
</dbReference>
<dbReference type="Pfam" id="PF13561">
    <property type="entry name" value="adh_short_C2"/>
    <property type="match status" value="1"/>
</dbReference>
<dbReference type="CDD" id="cd05233">
    <property type="entry name" value="SDR_c"/>
    <property type="match status" value="1"/>
</dbReference>
<dbReference type="RefSeq" id="WP_163076571.1">
    <property type="nucleotide sequence ID" value="NZ_CP048630.1"/>
</dbReference>
<dbReference type="EMBL" id="CP048630">
    <property type="protein sequence ID" value="QIB35431.1"/>
    <property type="molecule type" value="Genomic_DNA"/>
</dbReference>
<dbReference type="AlphaFoldDB" id="A0A6P1YRL1"/>